<dbReference type="InterPro" id="IPR045570">
    <property type="entry name" value="Metalloprtase-TldD/E_cen_dom"/>
</dbReference>
<feature type="domain" description="Metalloprotease TldD/E C-terminal" evidence="3">
    <location>
        <begin position="244"/>
        <end position="455"/>
    </location>
</feature>
<dbReference type="PANTHER" id="PTHR43421">
    <property type="entry name" value="METALLOPROTEASE PMBA"/>
    <property type="match status" value="1"/>
</dbReference>
<dbReference type="InterPro" id="IPR002510">
    <property type="entry name" value="Metalloprtase-TldD/E_N"/>
</dbReference>
<evidence type="ECO:0000313" key="6">
    <source>
        <dbReference type="Proteomes" id="UP000886829"/>
    </source>
</evidence>
<feature type="domain" description="Metalloprotease TldD/E central" evidence="4">
    <location>
        <begin position="163"/>
        <end position="237"/>
    </location>
</feature>
<dbReference type="InterPro" id="IPR035068">
    <property type="entry name" value="TldD/PmbA_N"/>
</dbReference>
<proteinExistence type="inferred from homology"/>
<organism evidence="5 6">
    <name type="scientific">Candidatus Anaerobiospirillum pullistercoris</name>
    <dbReference type="NCBI Taxonomy" id="2838452"/>
    <lineage>
        <taxon>Bacteria</taxon>
        <taxon>Pseudomonadati</taxon>
        <taxon>Pseudomonadota</taxon>
        <taxon>Gammaproteobacteria</taxon>
        <taxon>Aeromonadales</taxon>
        <taxon>Succinivibrionaceae</taxon>
        <taxon>Anaerobiospirillum</taxon>
    </lineage>
</organism>
<dbReference type="InterPro" id="IPR036059">
    <property type="entry name" value="TldD/PmbA_sf"/>
</dbReference>
<accession>A0A9D1WCP9</accession>
<evidence type="ECO:0000259" key="2">
    <source>
        <dbReference type="Pfam" id="PF01523"/>
    </source>
</evidence>
<comment type="similarity">
    <text evidence="1">Belongs to the peptidase U62 family.</text>
</comment>
<dbReference type="SUPFAM" id="SSF111283">
    <property type="entry name" value="Putative modulator of DNA gyrase, PmbA/TldD"/>
    <property type="match status" value="1"/>
</dbReference>
<evidence type="ECO:0000259" key="3">
    <source>
        <dbReference type="Pfam" id="PF19289"/>
    </source>
</evidence>
<evidence type="ECO:0000313" key="5">
    <source>
        <dbReference type="EMBL" id="HIX56628.1"/>
    </source>
</evidence>
<evidence type="ECO:0000259" key="4">
    <source>
        <dbReference type="Pfam" id="PF19290"/>
    </source>
</evidence>
<dbReference type="Pfam" id="PF01523">
    <property type="entry name" value="PmbA_TldD_1st"/>
    <property type="match status" value="1"/>
</dbReference>
<name>A0A9D1WCP9_9GAMM</name>
<dbReference type="InterPro" id="IPR047657">
    <property type="entry name" value="PmbA"/>
</dbReference>
<protein>
    <recommendedName>
        <fullName evidence="7">Metalloprotease PmbA</fullName>
    </recommendedName>
</protein>
<evidence type="ECO:0008006" key="7">
    <source>
        <dbReference type="Google" id="ProtNLM"/>
    </source>
</evidence>
<sequence length="456" mass="50776">MSYFAEIDALKRQHEDLVARTVEYARSQGGEEVTVRISEDKGLELSARRRNDVENIEFNQRREMTVYVTKGKRNASASTCDFSWDKVKAAVDAAVNLSQYSSPDEYSGLCDAELLYRGDRDLKQLYPYDEDVDAMVKRVQDLYNCGADLADKLKDKGMRSCERAEFSTWYSVNTMGTSHGFLKSTSESTCSKDVSFLAAQGDELQRSSGFSYDCDFSKLWSDERVAKEGAERTLNRLGGKQIPTGTYPIIFTGRAAQTFLAPYLSAVSGRLIHRNSSFLLNSVGTQVFPEFFTLREDPWVEGRAASMNYDEDGVAMYPMTLVENGKVCTYLLGTYASRKLKLPCNGHASGTSNLFVETDESHTIDFDQLLKKAGKGLVVEGLMGQGVNLVTGNYSRGAMGYYFENGERVHAVNEVTIAANLKDMYANLAYLGNDYDERYRIKIGSVLVPDVTVSGS</sequence>
<evidence type="ECO:0000256" key="1">
    <source>
        <dbReference type="ARBA" id="ARBA00005836"/>
    </source>
</evidence>
<dbReference type="Proteomes" id="UP000886829">
    <property type="component" value="Unassembled WGS sequence"/>
</dbReference>
<dbReference type="GO" id="GO:0005829">
    <property type="term" value="C:cytosol"/>
    <property type="evidence" value="ECO:0007669"/>
    <property type="project" value="TreeGrafter"/>
</dbReference>
<dbReference type="PANTHER" id="PTHR43421:SF1">
    <property type="entry name" value="METALLOPROTEASE PMBA"/>
    <property type="match status" value="1"/>
</dbReference>
<dbReference type="EMBL" id="DXEV01000082">
    <property type="protein sequence ID" value="HIX56628.1"/>
    <property type="molecule type" value="Genomic_DNA"/>
</dbReference>
<dbReference type="AlphaFoldDB" id="A0A9D1WCP9"/>
<dbReference type="GO" id="GO:0008237">
    <property type="term" value="F:metallopeptidase activity"/>
    <property type="evidence" value="ECO:0007669"/>
    <property type="project" value="InterPro"/>
</dbReference>
<dbReference type="Pfam" id="PF19289">
    <property type="entry name" value="PmbA_TldD_3rd"/>
    <property type="match status" value="1"/>
</dbReference>
<gene>
    <name evidence="5" type="ORF">H9850_04050</name>
</gene>
<feature type="domain" description="Metalloprotease TldD/E N-terminal" evidence="2">
    <location>
        <begin position="35"/>
        <end position="97"/>
    </location>
</feature>
<dbReference type="GO" id="GO:0006508">
    <property type="term" value="P:proteolysis"/>
    <property type="evidence" value="ECO:0007669"/>
    <property type="project" value="InterPro"/>
</dbReference>
<dbReference type="InterPro" id="IPR045569">
    <property type="entry name" value="Metalloprtase-TldD/E_C"/>
</dbReference>
<reference evidence="5" key="2">
    <citation type="submission" date="2021-04" db="EMBL/GenBank/DDBJ databases">
        <authorList>
            <person name="Gilroy R."/>
        </authorList>
    </citation>
    <scope>NUCLEOTIDE SEQUENCE</scope>
    <source>
        <strain evidence="5">USASDec5-558</strain>
    </source>
</reference>
<reference evidence="5" key="1">
    <citation type="journal article" date="2021" name="PeerJ">
        <title>Extensive microbial diversity within the chicken gut microbiome revealed by metagenomics and culture.</title>
        <authorList>
            <person name="Gilroy R."/>
            <person name="Ravi A."/>
            <person name="Getino M."/>
            <person name="Pursley I."/>
            <person name="Horton D.L."/>
            <person name="Alikhan N.F."/>
            <person name="Baker D."/>
            <person name="Gharbi K."/>
            <person name="Hall N."/>
            <person name="Watson M."/>
            <person name="Adriaenssens E.M."/>
            <person name="Foster-Nyarko E."/>
            <person name="Jarju S."/>
            <person name="Secka A."/>
            <person name="Antonio M."/>
            <person name="Oren A."/>
            <person name="Chaudhuri R.R."/>
            <person name="La Ragione R."/>
            <person name="Hildebrand F."/>
            <person name="Pallen M.J."/>
        </authorList>
    </citation>
    <scope>NUCLEOTIDE SEQUENCE</scope>
    <source>
        <strain evidence="5">USASDec5-558</strain>
    </source>
</reference>
<comment type="caution">
    <text evidence="5">The sequence shown here is derived from an EMBL/GenBank/DDBJ whole genome shotgun (WGS) entry which is preliminary data.</text>
</comment>
<dbReference type="Gene3D" id="3.30.2290.10">
    <property type="entry name" value="PmbA/TldD superfamily"/>
    <property type="match status" value="1"/>
</dbReference>
<dbReference type="Pfam" id="PF19290">
    <property type="entry name" value="PmbA_TldD_2nd"/>
    <property type="match status" value="1"/>
</dbReference>